<dbReference type="EMBL" id="HBUE01076485">
    <property type="protein sequence ID" value="CAG6475345.1"/>
    <property type="molecule type" value="Transcribed_RNA"/>
</dbReference>
<feature type="compositionally biased region" description="Basic residues" evidence="1">
    <location>
        <begin position="120"/>
        <end position="131"/>
    </location>
</feature>
<protein>
    <submittedName>
        <fullName evidence="2">(northern house mosquito) hypothetical protein</fullName>
    </submittedName>
</protein>
<accession>A0A8D8BKW0</accession>
<name>A0A8D8BKW0_CULPI</name>
<sequence length="200" mass="23275">MSVFNNKFSPIHQGPQLRTNLQLQCPFLGNWNVRRANIAVLHQNTCPNLPTLQRATPHRNPHQVQRGRRVHSASVRRSPAELPELQRPILPQRQAVDHGRCNGHPPDELKPVQATSERRSRAHLRNLRNWHHQPDPVRSRFRRNLGPQHRGEDRRRRRATTRTQPKRRDLNEAQAPDARLPVQRGSNAGRVRRGRLFQIG</sequence>
<feature type="compositionally biased region" description="Basic and acidic residues" evidence="1">
    <location>
        <begin position="95"/>
        <end position="110"/>
    </location>
</feature>
<feature type="region of interest" description="Disordered" evidence="1">
    <location>
        <begin position="51"/>
        <end position="200"/>
    </location>
</feature>
<evidence type="ECO:0000256" key="1">
    <source>
        <dbReference type="SAM" id="MobiDB-lite"/>
    </source>
</evidence>
<dbReference type="AlphaFoldDB" id="A0A8D8BKW0"/>
<organism evidence="2">
    <name type="scientific">Culex pipiens</name>
    <name type="common">House mosquito</name>
    <dbReference type="NCBI Taxonomy" id="7175"/>
    <lineage>
        <taxon>Eukaryota</taxon>
        <taxon>Metazoa</taxon>
        <taxon>Ecdysozoa</taxon>
        <taxon>Arthropoda</taxon>
        <taxon>Hexapoda</taxon>
        <taxon>Insecta</taxon>
        <taxon>Pterygota</taxon>
        <taxon>Neoptera</taxon>
        <taxon>Endopterygota</taxon>
        <taxon>Diptera</taxon>
        <taxon>Nematocera</taxon>
        <taxon>Culicoidea</taxon>
        <taxon>Culicidae</taxon>
        <taxon>Culicinae</taxon>
        <taxon>Culicini</taxon>
        <taxon>Culex</taxon>
        <taxon>Culex</taxon>
    </lineage>
</organism>
<proteinExistence type="predicted"/>
<reference evidence="2" key="1">
    <citation type="submission" date="2021-05" db="EMBL/GenBank/DDBJ databases">
        <authorList>
            <person name="Alioto T."/>
            <person name="Alioto T."/>
            <person name="Gomez Garrido J."/>
        </authorList>
    </citation>
    <scope>NUCLEOTIDE SEQUENCE</scope>
</reference>
<feature type="compositionally biased region" description="Basic residues" evidence="1">
    <location>
        <begin position="190"/>
        <end position="200"/>
    </location>
</feature>
<evidence type="ECO:0000313" key="2">
    <source>
        <dbReference type="EMBL" id="CAG6475345.1"/>
    </source>
</evidence>
<feature type="compositionally biased region" description="Basic residues" evidence="1">
    <location>
        <begin position="56"/>
        <end position="71"/>
    </location>
</feature>